<feature type="transmembrane region" description="Helical" evidence="12">
    <location>
        <begin position="7"/>
        <end position="25"/>
    </location>
</feature>
<dbReference type="UniPathway" id="UPA00378"/>
<dbReference type="Pfam" id="PF03901">
    <property type="entry name" value="Glyco_transf_22"/>
    <property type="match status" value="1"/>
</dbReference>
<keyword evidence="6 12" id="KW-0812">Transmembrane</keyword>
<dbReference type="EC" id="2.4.1.-" evidence="12"/>
<keyword evidence="14" id="KW-1185">Reference proteome</keyword>
<feature type="transmembrane region" description="Helical" evidence="12">
    <location>
        <begin position="337"/>
        <end position="356"/>
    </location>
</feature>
<keyword evidence="7 12" id="KW-0256">Endoplasmic reticulum</keyword>
<feature type="transmembrane region" description="Helical" evidence="12">
    <location>
        <begin position="163"/>
        <end position="189"/>
    </location>
</feature>
<evidence type="ECO:0000256" key="9">
    <source>
        <dbReference type="ARBA" id="ARBA00023136"/>
    </source>
</evidence>
<dbReference type="OrthoDB" id="19039at2759"/>
<dbReference type="KEGG" id="tpal:117643868"/>
<comment type="pathway">
    <text evidence="2">Protein modification; protein glycosylation.</text>
</comment>
<comment type="function">
    <text evidence="10">Mannosyltransferase that operates in the biosynthetic pathway of dolichol-linked oligosaccharides, the glycan precursors employed in protein asparagine (N)-glycosylation. The assembly of dolichol-linked oligosaccharides begins on the cytosolic side of the endoplasmic reticulum membrane and finishes in its lumen. The sequential addition of sugars to dolichol pyrophosphate produces dolichol-linked oligosaccharides containing fourteen sugars, including two GlcNAcs, nine mannoses and three glucoses. Once assembled, the oligosaccharide is transferred from the lipid to nascent proteins by oligosaccharyltransferases. In the lumen of the endoplasmic reticulum, adds the eighth mannose residue in an alpha-1,6 linkage onto Man(7)GlcNAc(2)-PP-dolichol to produce Man(8)GlcNAc(2)-PP-dolichol.</text>
</comment>
<dbReference type="AlphaFoldDB" id="A0A6P8YGL4"/>
<sequence>MAMKIDYLIYAVAAIHLLCCPYTKVEESFNLQAMHDILYHGLNLTQYDHLEFPGVVPRTFLGPMFVCSLSSPIFFVLQLLGCSKIWTQYLVRAVLGLCVLGSFHVFRKAVEFVFGAQVAIWFLTITLTQYHFMFYLSRPLPNIFALPLVLLALTGWLRRRYSLFIIASAAAIIIFRGELALLFGLILLLELISRHITIPKLFRVAAPAGVIFLMLTVLIDSVYWGRLLWPEGEVLWFNVIQNRSHEYGTSPFLWYFYSALPRGLGASFLLVPLGAIMDFRVRRVLLPAVLFVLLYSLLPHKELRFIIYIFPLLNVVAAAACSRLWEARAQSPLHSIFALGAVGHLLLNSLFSVLLLCIATQNYPGGFALAHLHRTEQTENKVNVYIDNLAAQTGVSRFTQENMLWMYNKTEHLRNGSPEMFTFSHLLLEARSKYSPNLKPYSRTHDIIDVVEAFSHISFNYNSFLPIRIKTKPALFTLRRKKAFAQLFEAAFAKEEIEEAAFPEEDIEEAPFAEEGLEGAAFESQFPHEPNTKTDESLKSDEIDNVADIEEVGKVDEDGYMEQYAALKPEEEIERELENQISFTDDVEELDKAEQYAAIKPEEETERALENQILPTDKNDKTKKRAGISKSKHIGKKKKRETKVDAESNKKSLKLSDDADAGFALLEEESKLLDLEEERLLEDIYLSSADLSEPLDNKSLEENVETVTVQDQSQYEVNVKEKIKALIREEKEEEERVRKKLKPMKGKLEILLAEKKNAKIRQGLMKSTDCSDCQEENEINQSPSSQPLEVQKDGGEILRNELKDEDELLPPVVETNIETEVNDDDGIAMEKIGKDSDKIRFTDFSTQLPKDTKSPVAGVTPHVSSTSQLLILDMKVTTQIPLTQTLAPVAIIDEKTITPAMKEPEVISQSLLSTQEAPEITTKLPNNAASSEKHIVSDEMLGPTPMLVSSAVTKSPIPSPAAAPAALFPTDTLSSVKSVLLQEKQLDTLLTEEPKDFGTVPPELGLEEQSDQAKPVQSATLDSNQYSEIHDKELDFTKETYQNTIVAASVTHDQEKEKPTLNAGSEHFKEQGAPQVQMEITE</sequence>
<keyword evidence="4 12" id="KW-0328">Glycosyltransferase</keyword>
<feature type="transmembrane region" description="Helical" evidence="12">
    <location>
        <begin position="139"/>
        <end position="157"/>
    </location>
</feature>
<evidence type="ECO:0000313" key="14">
    <source>
        <dbReference type="Proteomes" id="UP000515158"/>
    </source>
</evidence>
<dbReference type="PANTHER" id="PTHR22760:SF1">
    <property type="entry name" value="DOL-P-MAN:MAN(7)GLCNAC(2)-PP-DOL ALPHA-1,6-MANNOSYLTRANSFERASE"/>
    <property type="match status" value="1"/>
</dbReference>
<evidence type="ECO:0000313" key="15">
    <source>
        <dbReference type="RefSeq" id="XP_034238883.1"/>
    </source>
</evidence>
<comment type="catalytic activity">
    <reaction evidence="11">
        <text>an alpha-D-Man-(1-&gt;2)-alpha-D-Man-(1-&gt;2)-alpha-D-Man-(1-&gt;3)-[alpha-D-Man-(1-&gt;2)-alpha-D-Man-(1-&gt;3)-alpha-D-Man-(1-&gt;6)]-beta-D-Man-(1-&gt;4)-beta-D-GlcNAc-(1-&gt;4)-alpha-D-GlcNAc-diphospho-di-trans,poly-cis-dolichol + a di-trans,poly-cis-dolichyl beta-D-mannosyl phosphate = an alpha-D-Man-(1-&gt;2)-alpha-D-Man-(1-&gt;2)-alpha-D-Man-(1-&gt;3)-[alpha-D-Man-(1-&gt;2)-alpha-D-Man-(1-&gt;3)-[alpha-D-Man-(1-&gt;6)]-alpha-D-Man-(1-&gt;6)]-beta-D-Man-(1-&gt;4)-beta-D-GlcNAc-(1-&gt;4)-alpha-D-GlcNAc-diphospho-di-trans,poly-cis-dolichol + a di-trans,poly-cis-dolichyl phosphate + H(+)</text>
        <dbReference type="Rhea" id="RHEA:29535"/>
        <dbReference type="Rhea" id="RHEA-COMP:19498"/>
        <dbReference type="Rhea" id="RHEA-COMP:19501"/>
        <dbReference type="Rhea" id="RHEA-COMP:19518"/>
        <dbReference type="Rhea" id="RHEA-COMP:19519"/>
        <dbReference type="ChEBI" id="CHEBI:15378"/>
        <dbReference type="ChEBI" id="CHEBI:57683"/>
        <dbReference type="ChEBI" id="CHEBI:58211"/>
        <dbReference type="ChEBI" id="CHEBI:132517"/>
        <dbReference type="ChEBI" id="CHEBI:132519"/>
        <dbReference type="EC" id="2.4.1.260"/>
    </reaction>
    <physiologicalReaction direction="left-to-right" evidence="11">
        <dbReference type="Rhea" id="RHEA:29536"/>
    </physiologicalReaction>
</comment>
<evidence type="ECO:0000256" key="12">
    <source>
        <dbReference type="RuleBase" id="RU363075"/>
    </source>
</evidence>
<feature type="transmembrane region" description="Helical" evidence="12">
    <location>
        <begin position="89"/>
        <end position="106"/>
    </location>
</feature>
<proteinExistence type="inferred from homology"/>
<dbReference type="InParanoid" id="A0A6P8YGL4"/>
<comment type="subcellular location">
    <subcellularLocation>
        <location evidence="1 12">Endoplasmic reticulum membrane</location>
        <topology evidence="1 12">Multi-pass membrane protein</topology>
    </subcellularLocation>
</comment>
<keyword evidence="8 12" id="KW-1133">Transmembrane helix</keyword>
<evidence type="ECO:0000256" key="1">
    <source>
        <dbReference type="ARBA" id="ARBA00004477"/>
    </source>
</evidence>
<dbReference type="GO" id="GO:0006487">
    <property type="term" value="P:protein N-linked glycosylation"/>
    <property type="evidence" value="ECO:0007669"/>
    <property type="project" value="TreeGrafter"/>
</dbReference>
<evidence type="ECO:0000256" key="3">
    <source>
        <dbReference type="ARBA" id="ARBA00007063"/>
    </source>
</evidence>
<dbReference type="GO" id="GO:0005789">
    <property type="term" value="C:endoplasmic reticulum membrane"/>
    <property type="evidence" value="ECO:0007669"/>
    <property type="project" value="UniProtKB-SubCell"/>
</dbReference>
<feature type="region of interest" description="Disordered" evidence="13">
    <location>
        <begin position="993"/>
        <end position="1025"/>
    </location>
</feature>
<dbReference type="GeneID" id="117643868"/>
<evidence type="ECO:0000256" key="7">
    <source>
        <dbReference type="ARBA" id="ARBA00022824"/>
    </source>
</evidence>
<dbReference type="InterPro" id="IPR005599">
    <property type="entry name" value="GPI_mannosylTrfase"/>
</dbReference>
<dbReference type="PANTHER" id="PTHR22760">
    <property type="entry name" value="GLYCOSYLTRANSFERASE"/>
    <property type="match status" value="1"/>
</dbReference>
<feature type="transmembrane region" description="Helical" evidence="12">
    <location>
        <begin position="252"/>
        <end position="271"/>
    </location>
</feature>
<feature type="region of interest" description="Disordered" evidence="13">
    <location>
        <begin position="1051"/>
        <end position="1082"/>
    </location>
</feature>
<feature type="transmembrane region" description="Helical" evidence="12">
    <location>
        <begin position="283"/>
        <end position="299"/>
    </location>
</feature>
<feature type="compositionally biased region" description="Basic residues" evidence="13">
    <location>
        <begin position="621"/>
        <end position="641"/>
    </location>
</feature>
<evidence type="ECO:0000256" key="8">
    <source>
        <dbReference type="ARBA" id="ARBA00022989"/>
    </source>
</evidence>
<accession>A0A6P8YGL4</accession>
<reference evidence="15" key="1">
    <citation type="submission" date="2025-08" db="UniProtKB">
        <authorList>
            <consortium name="RefSeq"/>
        </authorList>
    </citation>
    <scope>IDENTIFICATION</scope>
    <source>
        <tissue evidence="15">Total insect</tissue>
    </source>
</reference>
<feature type="compositionally biased region" description="Polar residues" evidence="13">
    <location>
        <begin position="1015"/>
        <end position="1025"/>
    </location>
</feature>
<protein>
    <recommendedName>
        <fullName evidence="12">Mannosyltransferase</fullName>
        <ecNumber evidence="12">2.4.1.-</ecNumber>
    </recommendedName>
</protein>
<evidence type="ECO:0000256" key="11">
    <source>
        <dbReference type="ARBA" id="ARBA00048899"/>
    </source>
</evidence>
<organism evidence="15">
    <name type="scientific">Thrips palmi</name>
    <name type="common">Melon thrips</name>
    <dbReference type="NCBI Taxonomy" id="161013"/>
    <lineage>
        <taxon>Eukaryota</taxon>
        <taxon>Metazoa</taxon>
        <taxon>Ecdysozoa</taxon>
        <taxon>Arthropoda</taxon>
        <taxon>Hexapoda</taxon>
        <taxon>Insecta</taxon>
        <taxon>Pterygota</taxon>
        <taxon>Neoptera</taxon>
        <taxon>Paraneoptera</taxon>
        <taxon>Thysanoptera</taxon>
        <taxon>Terebrantia</taxon>
        <taxon>Thripoidea</taxon>
        <taxon>Thripidae</taxon>
        <taxon>Thrips</taxon>
    </lineage>
</organism>
<feature type="transmembrane region" description="Helical" evidence="12">
    <location>
        <begin position="112"/>
        <end position="132"/>
    </location>
</feature>
<dbReference type="GO" id="GO:0052917">
    <property type="term" value="F:dol-P-Man:Man(7)GlcNAc(2)-PP-Dol alpha-1,6-mannosyltransferase activity"/>
    <property type="evidence" value="ECO:0007669"/>
    <property type="project" value="UniProtKB-EC"/>
</dbReference>
<comment type="similarity">
    <text evidence="3 12">Belongs to the glycosyltransferase 22 family.</text>
</comment>
<keyword evidence="9 12" id="KW-0472">Membrane</keyword>
<gene>
    <name evidence="15" type="primary">LOC117643868</name>
</gene>
<feature type="transmembrane region" description="Helical" evidence="12">
    <location>
        <begin position="305"/>
        <end position="325"/>
    </location>
</feature>
<feature type="region of interest" description="Disordered" evidence="13">
    <location>
        <begin position="601"/>
        <end position="653"/>
    </location>
</feature>
<dbReference type="CTD" id="79087"/>
<evidence type="ECO:0000256" key="4">
    <source>
        <dbReference type="ARBA" id="ARBA00022676"/>
    </source>
</evidence>
<dbReference type="Proteomes" id="UP000515158">
    <property type="component" value="Unplaced"/>
</dbReference>
<evidence type="ECO:0000256" key="2">
    <source>
        <dbReference type="ARBA" id="ARBA00004922"/>
    </source>
</evidence>
<name>A0A6P8YGL4_THRPL</name>
<evidence type="ECO:0000256" key="5">
    <source>
        <dbReference type="ARBA" id="ARBA00022679"/>
    </source>
</evidence>
<feature type="transmembrane region" description="Helical" evidence="12">
    <location>
        <begin position="201"/>
        <end position="224"/>
    </location>
</feature>
<feature type="compositionally biased region" description="Basic and acidic residues" evidence="13">
    <location>
        <begin position="642"/>
        <end position="653"/>
    </location>
</feature>
<feature type="transmembrane region" description="Helical" evidence="12">
    <location>
        <begin position="60"/>
        <end position="82"/>
    </location>
</feature>
<keyword evidence="5" id="KW-0808">Transferase</keyword>
<evidence type="ECO:0000256" key="6">
    <source>
        <dbReference type="ARBA" id="ARBA00022692"/>
    </source>
</evidence>
<evidence type="ECO:0000256" key="10">
    <source>
        <dbReference type="ARBA" id="ARBA00044721"/>
    </source>
</evidence>
<dbReference type="RefSeq" id="XP_034238883.1">
    <property type="nucleotide sequence ID" value="XM_034382992.1"/>
</dbReference>
<evidence type="ECO:0000256" key="13">
    <source>
        <dbReference type="SAM" id="MobiDB-lite"/>
    </source>
</evidence>